<dbReference type="EMBL" id="WTPW01000372">
    <property type="protein sequence ID" value="KAF0518310.1"/>
    <property type="molecule type" value="Genomic_DNA"/>
</dbReference>
<dbReference type="Proteomes" id="UP000439903">
    <property type="component" value="Unassembled WGS sequence"/>
</dbReference>
<feature type="coiled-coil region" evidence="1">
    <location>
        <begin position="379"/>
        <end position="430"/>
    </location>
</feature>
<feature type="transmembrane region" description="Helical" evidence="3">
    <location>
        <begin position="199"/>
        <end position="222"/>
    </location>
</feature>
<keyword evidence="5" id="KW-1185">Reference proteome</keyword>
<feature type="region of interest" description="Disordered" evidence="2">
    <location>
        <begin position="1"/>
        <end position="31"/>
    </location>
</feature>
<proteinExistence type="predicted"/>
<keyword evidence="3" id="KW-0812">Transmembrane</keyword>
<organism evidence="4 5">
    <name type="scientific">Gigaspora margarita</name>
    <dbReference type="NCBI Taxonomy" id="4874"/>
    <lineage>
        <taxon>Eukaryota</taxon>
        <taxon>Fungi</taxon>
        <taxon>Fungi incertae sedis</taxon>
        <taxon>Mucoromycota</taxon>
        <taxon>Glomeromycotina</taxon>
        <taxon>Glomeromycetes</taxon>
        <taxon>Diversisporales</taxon>
        <taxon>Gigasporaceae</taxon>
        <taxon>Gigaspora</taxon>
    </lineage>
</organism>
<evidence type="ECO:0000313" key="4">
    <source>
        <dbReference type="EMBL" id="KAF0518310.1"/>
    </source>
</evidence>
<feature type="coiled-coil region" evidence="1">
    <location>
        <begin position="462"/>
        <end position="632"/>
    </location>
</feature>
<reference evidence="4 5" key="1">
    <citation type="journal article" date="2019" name="Environ. Microbiol.">
        <title>At the nexus of three kingdoms: the genome of the mycorrhizal fungus Gigaspora margarita provides insights into plant, endobacterial and fungal interactions.</title>
        <authorList>
            <person name="Venice F."/>
            <person name="Ghignone S."/>
            <person name="Salvioli di Fossalunga A."/>
            <person name="Amselem J."/>
            <person name="Novero M."/>
            <person name="Xianan X."/>
            <person name="Sedzielewska Toro K."/>
            <person name="Morin E."/>
            <person name="Lipzen A."/>
            <person name="Grigoriev I.V."/>
            <person name="Henrissat B."/>
            <person name="Martin F.M."/>
            <person name="Bonfante P."/>
        </authorList>
    </citation>
    <scope>NUCLEOTIDE SEQUENCE [LARGE SCALE GENOMIC DNA]</scope>
    <source>
        <strain evidence="4 5">BEG34</strain>
    </source>
</reference>
<feature type="coiled-coil region" evidence="1">
    <location>
        <begin position="758"/>
        <end position="822"/>
    </location>
</feature>
<keyword evidence="1" id="KW-0175">Coiled coil</keyword>
<keyword evidence="3" id="KW-1133">Transmembrane helix</keyword>
<name>A0A8H4ANY9_GIGMA</name>
<accession>A0A8H4ANY9</accession>
<feature type="transmembrane region" description="Helical" evidence="3">
    <location>
        <begin position="324"/>
        <end position="342"/>
    </location>
</feature>
<evidence type="ECO:0000256" key="1">
    <source>
        <dbReference type="SAM" id="Coils"/>
    </source>
</evidence>
<protein>
    <submittedName>
        <fullName evidence="4">Uncharacterized protein</fullName>
    </submittedName>
</protein>
<feature type="transmembrane region" description="Helical" evidence="3">
    <location>
        <begin position="71"/>
        <end position="92"/>
    </location>
</feature>
<evidence type="ECO:0000256" key="2">
    <source>
        <dbReference type="SAM" id="MobiDB-lite"/>
    </source>
</evidence>
<evidence type="ECO:0000313" key="5">
    <source>
        <dbReference type="Proteomes" id="UP000439903"/>
    </source>
</evidence>
<dbReference type="AlphaFoldDB" id="A0A8H4ANY9"/>
<feature type="compositionally biased region" description="Polar residues" evidence="2">
    <location>
        <begin position="1"/>
        <end position="16"/>
    </location>
</feature>
<comment type="caution">
    <text evidence="4">The sequence shown here is derived from an EMBL/GenBank/DDBJ whole genome shotgun (WGS) entry which is preliminary data.</text>
</comment>
<evidence type="ECO:0000256" key="3">
    <source>
        <dbReference type="SAM" id="Phobius"/>
    </source>
</evidence>
<feature type="transmembrane region" description="Helical" evidence="3">
    <location>
        <begin position="104"/>
        <end position="125"/>
    </location>
</feature>
<gene>
    <name evidence="4" type="ORF">F8M41_016811</name>
</gene>
<feature type="coiled-coil region" evidence="1">
    <location>
        <begin position="663"/>
        <end position="725"/>
    </location>
</feature>
<keyword evidence="3" id="KW-0472">Membrane</keyword>
<sequence length="925" mass="109494">MSSSETMPSEELTSSKGDAPNMKDGVTENDVTGTTGIKRAALLHKENEYLMKKITEELTTWSNNNTNSAKYTVISIVISTIALLFGVILYIFEKSNYKQEIKNIISTSIIGTGGSVTLLGSLVSLKELFKRASEGAKDFENTLKSFKALFQDDDKVDQIDEKEIKKIKELEDHLKDQKQIYIFLDGLNKHMQHMSICRSISVSITSLMFVMLAIISVFYLLFNDDDTIFIKIDIFLISFSAYCLFYSICVMICIQIIIPSVTEKMLDPNYLESFEKYCSTRDISEEDKFKRYNSTISLKDLLGFLSYRIYKESWLIGIIDSIKYITFLLFLSCFILIGLISVEIPSFNVIIKRISVGKIEFEGINRVRYGLPLNKNYWIRQKKEAKQLEINQLEDEKENEKDSEKKKEIESKLEKKYDELLELNKELGTNIQKELKLKLEQSILGIKLLQRKRKKESDLNKKKDLDLELKQKKLDRDKYRINLSHEKKVALNIFNQKELKIELDRININLIQENQKTNPNKEDKEELELLKEHKEHKELELKLLKKNLELEKEKQKIDSQEKIQDLKLELNQITIDLVKKELELNQKRLEKVQKKLKKLEKELDLTKQKDAIEKLESEISKEIKEIEEIKEINLTNLKEIDKLDSEKLEKLKKLMLKLKKKKLKLVKIEFKEIELELESKEIELELELKKTVSDSENQKLKLEQKQKLKLELKQKALELVRIEIKFVQDKLDSEEYKVEVESKLINIKKSELYLELRQKKIKQELVEIKLELDQKKNSDSKEIDELKSESRHKKIELVKKEIEWTQKKLELVKKEIESLVKKKIESQLKLQLKIWYIRINYFLNSDPKYEDKELKDLKDLKKKEKDRKTLILELNSKTQELWYRRFKYHFIDCKIFLFNNLNVEKLYIYDNINDDDDDDDDESKN</sequence>
<feature type="transmembrane region" description="Helical" evidence="3">
    <location>
        <begin position="234"/>
        <end position="258"/>
    </location>
</feature>